<evidence type="ECO:0000256" key="5">
    <source>
        <dbReference type="SAM" id="SignalP"/>
    </source>
</evidence>
<dbReference type="GO" id="GO:0006865">
    <property type="term" value="P:amino acid transport"/>
    <property type="evidence" value="ECO:0007669"/>
    <property type="project" value="TreeGrafter"/>
</dbReference>
<dbReference type="Gene3D" id="3.40.190.10">
    <property type="entry name" value="Periplasmic binding protein-like II"/>
    <property type="match status" value="2"/>
</dbReference>
<evidence type="ECO:0000313" key="7">
    <source>
        <dbReference type="EMBL" id="PLC50943.1"/>
    </source>
</evidence>
<dbReference type="Proteomes" id="UP000234190">
    <property type="component" value="Unassembled WGS sequence"/>
</dbReference>
<dbReference type="SUPFAM" id="SSF53850">
    <property type="entry name" value="Periplasmic binding protein-like II"/>
    <property type="match status" value="1"/>
</dbReference>
<sequence>MQFNRYFPAAALGVAIASFGSAAHAGKTLDSVKEKDQLVCGVNTSAPGFSGADSKGQWHGLDVDLCRAVAAAVLGDANKVKYVPLNPPQRFTALQSGEIDVLSRNTTWSLTRDVSLGVVFTGINYYDGQGFMVPKKFNIAGAKQLKDAEICLQAGTTSEKNVADYFAAHGIPYKSVVFDSPEAAHTAFFGGRCQVISTDMSELAGIRTQSTKADDYAILPDVISKEPLGPAVRRGDDEWFSIVKWSLFAMQNAEEFGVTQANVDKIKAESKDPNIQRLLGTSEDMGKLLGLDKEWAYRIVKQVGNYGESFDRNMGEKSPLKLPRGVNNLWNNGGLMYAPPVR</sequence>
<evidence type="ECO:0000256" key="2">
    <source>
        <dbReference type="ARBA" id="ARBA00022448"/>
    </source>
</evidence>
<comment type="caution">
    <text evidence="7">The sequence shown here is derived from an EMBL/GenBank/DDBJ whole genome shotgun (WGS) entry which is preliminary data.</text>
</comment>
<evidence type="ECO:0000256" key="1">
    <source>
        <dbReference type="ARBA" id="ARBA00010333"/>
    </source>
</evidence>
<dbReference type="Pfam" id="PF00497">
    <property type="entry name" value="SBP_bac_3"/>
    <property type="match status" value="1"/>
</dbReference>
<dbReference type="CDD" id="cd13692">
    <property type="entry name" value="PBP2_BztA"/>
    <property type="match status" value="1"/>
</dbReference>
<proteinExistence type="inferred from homology"/>
<keyword evidence="3 5" id="KW-0732">Signal</keyword>
<organism evidence="7 8">
    <name type="scientific">Pollutimonas subterranea</name>
    <dbReference type="NCBI Taxonomy" id="2045210"/>
    <lineage>
        <taxon>Bacteria</taxon>
        <taxon>Pseudomonadati</taxon>
        <taxon>Pseudomonadota</taxon>
        <taxon>Betaproteobacteria</taxon>
        <taxon>Burkholderiales</taxon>
        <taxon>Alcaligenaceae</taxon>
        <taxon>Pollutimonas</taxon>
    </lineage>
</organism>
<dbReference type="InterPro" id="IPR001638">
    <property type="entry name" value="Solute-binding_3/MltF_N"/>
</dbReference>
<dbReference type="EMBL" id="PDNW01000003">
    <property type="protein sequence ID" value="PLC50943.1"/>
    <property type="molecule type" value="Genomic_DNA"/>
</dbReference>
<feature type="signal peptide" evidence="5">
    <location>
        <begin position="1"/>
        <end position="25"/>
    </location>
</feature>
<dbReference type="InterPro" id="IPR018313">
    <property type="entry name" value="SBP_3_CS"/>
</dbReference>
<evidence type="ECO:0000313" key="8">
    <source>
        <dbReference type="Proteomes" id="UP000234190"/>
    </source>
</evidence>
<keyword evidence="2" id="KW-0813">Transport</keyword>
<dbReference type="SMART" id="SM00062">
    <property type="entry name" value="PBPb"/>
    <property type="match status" value="1"/>
</dbReference>
<dbReference type="RefSeq" id="WP_102072895.1">
    <property type="nucleotide sequence ID" value="NZ_PDNW01000003.1"/>
</dbReference>
<gene>
    <name evidence="7" type="ORF">CR159_04930</name>
</gene>
<evidence type="ECO:0000259" key="6">
    <source>
        <dbReference type="SMART" id="SM00062"/>
    </source>
</evidence>
<dbReference type="AlphaFoldDB" id="A0A2N4U7F3"/>
<dbReference type="PROSITE" id="PS01039">
    <property type="entry name" value="SBP_BACTERIAL_3"/>
    <property type="match status" value="1"/>
</dbReference>
<protein>
    <submittedName>
        <fullName evidence="7">Amino acid ABC transporter substrate-binding protein</fullName>
    </submittedName>
</protein>
<dbReference type="OrthoDB" id="9777941at2"/>
<dbReference type="PANTHER" id="PTHR30085">
    <property type="entry name" value="AMINO ACID ABC TRANSPORTER PERMEASE"/>
    <property type="match status" value="1"/>
</dbReference>
<comment type="similarity">
    <text evidence="1 4">Belongs to the bacterial solute-binding protein 3 family.</text>
</comment>
<evidence type="ECO:0000256" key="4">
    <source>
        <dbReference type="RuleBase" id="RU003744"/>
    </source>
</evidence>
<reference evidence="7 8" key="1">
    <citation type="submission" date="2017-10" db="EMBL/GenBank/DDBJ databases">
        <title>Two draft genome sequences of Pusillimonas sp. strains isolated from a nitrate- and radionuclide-contaminated groundwater in Russia.</title>
        <authorList>
            <person name="Grouzdev D.S."/>
            <person name="Tourova T.P."/>
            <person name="Goeva M.A."/>
            <person name="Babich T.L."/>
            <person name="Sokolova D.S."/>
            <person name="Abdullin R."/>
            <person name="Poltaraus A.B."/>
            <person name="Toshchakov S.V."/>
            <person name="Nazina T.N."/>
        </authorList>
    </citation>
    <scope>NUCLEOTIDE SEQUENCE [LARGE SCALE GENOMIC DNA]</scope>
    <source>
        <strain evidence="7 8">JR1/69-3-13</strain>
    </source>
</reference>
<keyword evidence="8" id="KW-1185">Reference proteome</keyword>
<name>A0A2N4U7F3_9BURK</name>
<feature type="chain" id="PRO_5015001714" evidence="5">
    <location>
        <begin position="26"/>
        <end position="342"/>
    </location>
</feature>
<accession>A0A2N4U7F3</accession>
<dbReference type="PANTHER" id="PTHR30085:SF7">
    <property type="entry name" value="AMINO-ACID ABC TRANSPORTER-BINDING PROTEIN YHDW-RELATED"/>
    <property type="match status" value="1"/>
</dbReference>
<dbReference type="InterPro" id="IPR051455">
    <property type="entry name" value="Bact_solute-bind_prot3"/>
</dbReference>
<feature type="domain" description="Solute-binding protein family 3/N-terminal" evidence="6">
    <location>
        <begin position="37"/>
        <end position="266"/>
    </location>
</feature>
<evidence type="ECO:0000256" key="3">
    <source>
        <dbReference type="ARBA" id="ARBA00022729"/>
    </source>
</evidence>